<evidence type="ECO:0000256" key="1">
    <source>
        <dbReference type="SAM" id="MobiDB-lite"/>
    </source>
</evidence>
<comment type="caution">
    <text evidence="2">The sequence shown here is derived from an EMBL/GenBank/DDBJ whole genome shotgun (WGS) entry which is preliminary data.</text>
</comment>
<accession>A0ABD1XQK6</accession>
<dbReference type="AlphaFoldDB" id="A0ABD1XQK6"/>
<name>A0ABD1XQK6_9MARC</name>
<gene>
    <name evidence="2" type="ORF">R1flu_022912</name>
</gene>
<feature type="region of interest" description="Disordered" evidence="1">
    <location>
        <begin position="1"/>
        <end position="38"/>
    </location>
</feature>
<organism evidence="2 3">
    <name type="scientific">Riccia fluitans</name>
    <dbReference type="NCBI Taxonomy" id="41844"/>
    <lineage>
        <taxon>Eukaryota</taxon>
        <taxon>Viridiplantae</taxon>
        <taxon>Streptophyta</taxon>
        <taxon>Embryophyta</taxon>
        <taxon>Marchantiophyta</taxon>
        <taxon>Marchantiopsida</taxon>
        <taxon>Marchantiidae</taxon>
        <taxon>Marchantiales</taxon>
        <taxon>Ricciaceae</taxon>
        <taxon>Riccia</taxon>
    </lineage>
</organism>
<reference evidence="2 3" key="1">
    <citation type="submission" date="2024-09" db="EMBL/GenBank/DDBJ databases">
        <title>Chromosome-scale assembly of Riccia fluitans.</title>
        <authorList>
            <person name="Paukszto L."/>
            <person name="Sawicki J."/>
            <person name="Karawczyk K."/>
            <person name="Piernik-Szablinska J."/>
            <person name="Szczecinska M."/>
            <person name="Mazdziarz M."/>
        </authorList>
    </citation>
    <scope>NUCLEOTIDE SEQUENCE [LARGE SCALE GENOMIC DNA]</scope>
    <source>
        <strain evidence="2">Rf_01</strain>
        <tissue evidence="2">Aerial parts of the thallus</tissue>
    </source>
</reference>
<dbReference type="Proteomes" id="UP001605036">
    <property type="component" value="Unassembled WGS sequence"/>
</dbReference>
<sequence>MGGLWDYWQGKRQTPGSCSPFDRPLPRRNLPRERTSGHIRGVLPGRQLSTVPPCKVGVRMPCPPGAYRTINAWEKGGTGEQGRERSGIHHHVMIVNCQIDGSCGGWRPTIIVAFNSSPSVASTGKDGAINKRAGPHRIKPPSRGASAVNTDCCVEDFGPVWIVESERFAILLLTLSLYRFNHDFQLGMGEELSTPCTMYIRNCSVYSKFRWKACRTQNTLGWNSVRGHTGRQEGTSLVEMSLEIDWIPQGPAVVPSLLAFRLDDP</sequence>
<feature type="region of interest" description="Disordered" evidence="1">
    <location>
        <begin position="123"/>
        <end position="143"/>
    </location>
</feature>
<evidence type="ECO:0000313" key="2">
    <source>
        <dbReference type="EMBL" id="KAL2611220.1"/>
    </source>
</evidence>
<protein>
    <submittedName>
        <fullName evidence="2">Uncharacterized protein</fullName>
    </submittedName>
</protein>
<proteinExistence type="predicted"/>
<keyword evidence="3" id="KW-1185">Reference proteome</keyword>
<evidence type="ECO:0000313" key="3">
    <source>
        <dbReference type="Proteomes" id="UP001605036"/>
    </source>
</evidence>
<dbReference type="EMBL" id="JBHFFA010000007">
    <property type="protein sequence ID" value="KAL2611220.1"/>
    <property type="molecule type" value="Genomic_DNA"/>
</dbReference>